<dbReference type="GO" id="GO:0005886">
    <property type="term" value="C:plasma membrane"/>
    <property type="evidence" value="ECO:0007669"/>
    <property type="project" value="UniProtKB-SubCell"/>
</dbReference>
<dbReference type="SUPFAM" id="SSF47917">
    <property type="entry name" value="C-terminal domain of alpha and beta subunits of F1 ATP synthase"/>
    <property type="match status" value="1"/>
</dbReference>
<feature type="domain" description="ATPsynthase alpha/beta subunit barrel-sandwich" evidence="14">
    <location>
        <begin position="116"/>
        <end position="202"/>
    </location>
</feature>
<evidence type="ECO:0000256" key="10">
    <source>
        <dbReference type="ARBA" id="ARBA00023310"/>
    </source>
</evidence>
<evidence type="ECO:0000256" key="5">
    <source>
        <dbReference type="ARBA" id="ARBA00022781"/>
    </source>
</evidence>
<keyword evidence="6 11" id="KW-0067">ATP-binding</keyword>
<feature type="binding site" evidence="11">
    <location>
        <begin position="240"/>
        <end position="247"/>
    </location>
    <ligand>
        <name>ATP</name>
        <dbReference type="ChEBI" id="CHEBI:30616"/>
    </ligand>
</feature>
<evidence type="ECO:0000256" key="11">
    <source>
        <dbReference type="HAMAP-Rule" id="MF_00309"/>
    </source>
</evidence>
<evidence type="ECO:0000313" key="17">
    <source>
        <dbReference type="Proteomes" id="UP000001137"/>
    </source>
</evidence>
<dbReference type="AlphaFoldDB" id="A8MAN0"/>
<organism evidence="16 17">
    <name type="scientific">Caldivirga maquilingensis (strain ATCC 700844 / DSM 13496 / JCM 10307 / IC-167)</name>
    <dbReference type="NCBI Taxonomy" id="397948"/>
    <lineage>
        <taxon>Archaea</taxon>
        <taxon>Thermoproteota</taxon>
        <taxon>Thermoprotei</taxon>
        <taxon>Thermoproteales</taxon>
        <taxon>Thermoproteaceae</taxon>
        <taxon>Caldivirga</taxon>
    </lineage>
</organism>
<comment type="similarity">
    <text evidence="1 11">Belongs to the ATPase alpha/beta chains family.</text>
</comment>
<dbReference type="GeneID" id="5709773"/>
<proteinExistence type="inferred from homology"/>
<dbReference type="Pfam" id="PF22919">
    <property type="entry name" value="ATP-synt_VA_C"/>
    <property type="match status" value="1"/>
</dbReference>
<accession>A8MAN0</accession>
<dbReference type="RefSeq" id="WP_012185286.1">
    <property type="nucleotide sequence ID" value="NC_009954.1"/>
</dbReference>
<dbReference type="InterPro" id="IPR022878">
    <property type="entry name" value="V-ATPase_asu"/>
</dbReference>
<dbReference type="Pfam" id="PF16886">
    <property type="entry name" value="ATP-synt_ab_Xtn"/>
    <property type="match status" value="1"/>
</dbReference>
<evidence type="ECO:0000256" key="2">
    <source>
        <dbReference type="ARBA" id="ARBA00022448"/>
    </source>
</evidence>
<dbReference type="HOGENOM" id="CLU_008162_3_1_2"/>
<feature type="domain" description="ATPase F1/V1/A1 complex alpha/beta subunit N-terminal" evidence="13">
    <location>
        <begin position="12"/>
        <end position="71"/>
    </location>
</feature>
<dbReference type="CDD" id="cd01134">
    <property type="entry name" value="V_A-ATPase_A"/>
    <property type="match status" value="1"/>
</dbReference>
<comment type="subunit">
    <text evidence="11">Has multiple subunits with at least A(3), B(3), C, D, E, F, H, I and proteolipid K(x).</text>
</comment>
<evidence type="ECO:0000256" key="6">
    <source>
        <dbReference type="ARBA" id="ARBA00022840"/>
    </source>
</evidence>
<keyword evidence="3 11" id="KW-1003">Cell membrane</keyword>
<feature type="domain" description="ATPase F1/V1/A1 complex alpha/beta subunit nucleotide-binding" evidence="12">
    <location>
        <begin position="220"/>
        <end position="441"/>
    </location>
</feature>
<dbReference type="NCBIfam" id="NF003220">
    <property type="entry name" value="PRK04192.1"/>
    <property type="match status" value="1"/>
</dbReference>
<dbReference type="CDD" id="cd18111">
    <property type="entry name" value="ATP-synt_V_A-type_alpha_C"/>
    <property type="match status" value="1"/>
</dbReference>
<dbReference type="PANTHER" id="PTHR43607:SF1">
    <property type="entry name" value="H(+)-TRANSPORTING TWO-SECTOR ATPASE"/>
    <property type="match status" value="1"/>
</dbReference>
<evidence type="ECO:0000256" key="3">
    <source>
        <dbReference type="ARBA" id="ARBA00022475"/>
    </source>
</evidence>
<dbReference type="Gene3D" id="2.40.30.20">
    <property type="match status" value="1"/>
</dbReference>
<keyword evidence="9 11" id="KW-0472">Membrane</keyword>
<comment type="catalytic activity">
    <reaction evidence="11">
        <text>ATP + H2O + 4 H(+)(in) = ADP + phosphate + 5 H(+)(out)</text>
        <dbReference type="Rhea" id="RHEA:57720"/>
        <dbReference type="ChEBI" id="CHEBI:15377"/>
        <dbReference type="ChEBI" id="CHEBI:15378"/>
        <dbReference type="ChEBI" id="CHEBI:30616"/>
        <dbReference type="ChEBI" id="CHEBI:43474"/>
        <dbReference type="ChEBI" id="CHEBI:456216"/>
        <dbReference type="EC" id="7.1.2.2"/>
    </reaction>
</comment>
<name>A8MAN0_CALMQ</name>
<dbReference type="InterPro" id="IPR055190">
    <property type="entry name" value="ATP-synt_VA_C"/>
</dbReference>
<dbReference type="eggNOG" id="arCOG00868">
    <property type="taxonomic scope" value="Archaea"/>
</dbReference>
<dbReference type="InterPro" id="IPR000194">
    <property type="entry name" value="ATPase_F1/V1/A1_a/bsu_nucl-bd"/>
</dbReference>
<dbReference type="Gene3D" id="3.40.50.300">
    <property type="entry name" value="P-loop containing nucleotide triphosphate hydrolases"/>
    <property type="match status" value="1"/>
</dbReference>
<dbReference type="HAMAP" id="MF_00309">
    <property type="entry name" value="ATP_synth_A_arch"/>
    <property type="match status" value="1"/>
</dbReference>
<keyword evidence="10 11" id="KW-0066">ATP synthesis</keyword>
<dbReference type="InterPro" id="IPR031686">
    <property type="entry name" value="ATP-synth_a_Xtn"/>
</dbReference>
<dbReference type="InterPro" id="IPR024034">
    <property type="entry name" value="ATPase_F1/V1_b/a_C"/>
</dbReference>
<dbReference type="Pfam" id="PF02874">
    <property type="entry name" value="ATP-synt_ab_N"/>
    <property type="match status" value="1"/>
</dbReference>
<dbReference type="EC" id="7.1.2.2" evidence="11"/>
<dbReference type="STRING" id="397948.Cmaq_0217"/>
<dbReference type="InterPro" id="IPR004100">
    <property type="entry name" value="ATPase_F1/V1/A1_a/bsu_N"/>
</dbReference>
<comment type="subcellular location">
    <subcellularLocation>
        <location evidence="11">Cell membrane</location>
        <topology evidence="11">Peripheral membrane protein</topology>
    </subcellularLocation>
</comment>
<protein>
    <recommendedName>
        <fullName evidence="11">A-type ATP synthase subunit A</fullName>
        <ecNumber evidence="11">7.1.2.2</ecNumber>
    </recommendedName>
</protein>
<evidence type="ECO:0000259" key="12">
    <source>
        <dbReference type="Pfam" id="PF00006"/>
    </source>
</evidence>
<gene>
    <name evidence="11" type="primary">atpA</name>
    <name evidence="16" type="ordered locus">Cmaq_0217</name>
</gene>
<evidence type="ECO:0000256" key="1">
    <source>
        <dbReference type="ARBA" id="ARBA00008936"/>
    </source>
</evidence>
<evidence type="ECO:0000259" key="14">
    <source>
        <dbReference type="Pfam" id="PF16886"/>
    </source>
</evidence>
<dbReference type="InterPro" id="IPR027417">
    <property type="entry name" value="P-loop_NTPase"/>
</dbReference>
<keyword evidence="2 11" id="KW-0813">Transport</keyword>
<evidence type="ECO:0000259" key="15">
    <source>
        <dbReference type="Pfam" id="PF22919"/>
    </source>
</evidence>
<dbReference type="Proteomes" id="UP000001137">
    <property type="component" value="Chromosome"/>
</dbReference>
<keyword evidence="7 11" id="KW-1278">Translocase</keyword>
<reference evidence="16 17" key="1">
    <citation type="submission" date="2007-10" db="EMBL/GenBank/DDBJ databases">
        <title>Complete sequence of Caldivirga maquilingensis IC-167.</title>
        <authorList>
            <consortium name="US DOE Joint Genome Institute"/>
            <person name="Copeland A."/>
            <person name="Lucas S."/>
            <person name="Lapidus A."/>
            <person name="Barry K."/>
            <person name="Glavina del Rio T."/>
            <person name="Dalin E."/>
            <person name="Tice H."/>
            <person name="Pitluck S."/>
            <person name="Saunders E."/>
            <person name="Brettin T."/>
            <person name="Bruce D."/>
            <person name="Detter J.C."/>
            <person name="Han C."/>
            <person name="Schmutz J."/>
            <person name="Larimer F."/>
            <person name="Land M."/>
            <person name="Hauser L."/>
            <person name="Kyrpides N."/>
            <person name="Ivanova N."/>
            <person name="Biddle J.F."/>
            <person name="Zhang Z."/>
            <person name="Fitz-Gibbon S.T."/>
            <person name="Lowe T.M."/>
            <person name="Saltikov C."/>
            <person name="House C.H."/>
            <person name="Richardson P."/>
        </authorList>
    </citation>
    <scope>NUCLEOTIDE SEQUENCE [LARGE SCALE GENOMIC DNA]</scope>
    <source>
        <strain evidence="17">ATCC 700844 / DSM 13496 / JCM 10307 / IC-167</strain>
    </source>
</reference>
<evidence type="ECO:0000256" key="7">
    <source>
        <dbReference type="ARBA" id="ARBA00022967"/>
    </source>
</evidence>
<dbReference type="Pfam" id="PF00006">
    <property type="entry name" value="ATP-synt_ab"/>
    <property type="match status" value="1"/>
</dbReference>
<dbReference type="SUPFAM" id="SSF52540">
    <property type="entry name" value="P-loop containing nucleoside triphosphate hydrolases"/>
    <property type="match status" value="1"/>
</dbReference>
<dbReference type="FunFam" id="2.40.50.100:FF:000008">
    <property type="entry name" value="V-type proton ATPase catalytic subunit A"/>
    <property type="match status" value="1"/>
</dbReference>
<evidence type="ECO:0000256" key="9">
    <source>
        <dbReference type="ARBA" id="ARBA00023136"/>
    </source>
</evidence>
<feature type="domain" description="ATP synthase A/B type C-terminal" evidence="15">
    <location>
        <begin position="449"/>
        <end position="544"/>
    </location>
</feature>
<dbReference type="GO" id="GO:0005524">
    <property type="term" value="F:ATP binding"/>
    <property type="evidence" value="ECO:0007669"/>
    <property type="project" value="UniProtKB-UniRule"/>
</dbReference>
<dbReference type="InterPro" id="IPR036121">
    <property type="entry name" value="ATPase_F1/V1/A1_a/bsu_N_sf"/>
</dbReference>
<keyword evidence="4 11" id="KW-0547">Nucleotide-binding</keyword>
<dbReference type="Gene3D" id="1.10.1140.10">
    <property type="entry name" value="Bovine Mitochondrial F1-atpase, Atp Synthase Beta Chain, Chain D, domain 3"/>
    <property type="match status" value="1"/>
</dbReference>
<dbReference type="GO" id="GO:0042777">
    <property type="term" value="P:proton motive force-driven plasma membrane ATP synthesis"/>
    <property type="evidence" value="ECO:0007669"/>
    <property type="project" value="UniProtKB-UniRule"/>
</dbReference>
<evidence type="ECO:0000313" key="16">
    <source>
        <dbReference type="EMBL" id="ABW01066.1"/>
    </source>
</evidence>
<dbReference type="InterPro" id="IPR023366">
    <property type="entry name" value="ATP_synth_asu-like_sf"/>
</dbReference>
<keyword evidence="17" id="KW-1185">Reference proteome</keyword>
<evidence type="ECO:0000256" key="8">
    <source>
        <dbReference type="ARBA" id="ARBA00023065"/>
    </source>
</evidence>
<dbReference type="PANTHER" id="PTHR43607">
    <property type="entry name" value="V-TYPE PROTON ATPASE CATALYTIC SUBUNIT A"/>
    <property type="match status" value="1"/>
</dbReference>
<dbReference type="EMBL" id="CP000852">
    <property type="protein sequence ID" value="ABW01066.1"/>
    <property type="molecule type" value="Genomic_DNA"/>
</dbReference>
<dbReference type="Gene3D" id="2.40.50.100">
    <property type="match status" value="1"/>
</dbReference>
<sequence>MMSSQGTGRILVVNGPVIKAELPGAKLYELVFVGELGLFGEVVRVQGENAFIQVYEDTTGIRPGEPVVRTGEMLSAWLGPGIIGQVYDGVQRPLKIIFDQTGRPFIARGINYDRAPPLDFSRKWRWIPKVKIGDKVNVGTVLGIVPETQLIEHRILYPPLYKPGIIKYIAPEGDYTLNDDIAEVETSDGLIKVKMWHKWPVRRPRPFQEKLPPSDPLITGIRVIDTVFPIAKGGAASIPGPFGSGKTVTIRSLMLYAMTQYSVPVLCGERGNEAADALQGLLKLSDPATGRPLLERETIIVNTSNMPVAAREASIYMGATIAEYFRDQGYDVLLMADSTSRWAEAMREVALRIGEMPSEEGFPAYLPTRLAEFYERAGKVKLLNGGLGSLTIAASVSPPGGDFTEPVTSHTLRFIGAFWPLDARLAYSRHYPAINWLQGFSRYVDSVASWYSKTVGEDWVELRRIAIEVLTREAELSEIVRILGSEALSEQEKHILNVASMIREGFLKQDAFNPVDTPSAPEKQYWLLRLMITYYRVGSEAINAGVPANAIRELDSVRRLIRLKMEVKSSDYKVLADYERKLIDDIRGLMAKFSK</sequence>
<dbReference type="GO" id="GO:0046961">
    <property type="term" value="F:proton-transporting ATPase activity, rotational mechanism"/>
    <property type="evidence" value="ECO:0007669"/>
    <property type="project" value="InterPro"/>
</dbReference>
<keyword evidence="5 11" id="KW-0375">Hydrogen ion transport</keyword>
<dbReference type="GO" id="GO:0046933">
    <property type="term" value="F:proton-transporting ATP synthase activity, rotational mechanism"/>
    <property type="evidence" value="ECO:0007669"/>
    <property type="project" value="UniProtKB-UniRule"/>
</dbReference>
<dbReference type="SUPFAM" id="SSF50615">
    <property type="entry name" value="N-terminal domain of alpha and beta subunits of F1 ATP synthase"/>
    <property type="match status" value="1"/>
</dbReference>
<keyword evidence="8 11" id="KW-0406">Ion transport</keyword>
<dbReference type="KEGG" id="cma:Cmaq_0217"/>
<comment type="function">
    <text evidence="11">Component of the A-type ATP synthase that produces ATP from ADP in the presence of a proton gradient across the membrane. The A chain is the catalytic subunit.</text>
</comment>
<evidence type="ECO:0000259" key="13">
    <source>
        <dbReference type="Pfam" id="PF02874"/>
    </source>
</evidence>
<evidence type="ECO:0000256" key="4">
    <source>
        <dbReference type="ARBA" id="ARBA00022741"/>
    </source>
</evidence>